<dbReference type="STRING" id="4536.A0A0E0I7D0"/>
<evidence type="ECO:0000313" key="4">
    <source>
        <dbReference type="Proteomes" id="UP000006591"/>
    </source>
</evidence>
<sequence length="144" mass="14909">MRCSCMVCLLLFFLLHLSSSVCLATSHNHRRLRPCRYAVDGGAHVWRSPRRYMRAAAEEQRGSPEPAPLPDGALGLQPGGVEGAAAEARTTEEEAAGAGAAMAPFPAAADVGGKDDDDSGGGDGAADDAGVDYALPKTHPPSHN</sequence>
<feature type="compositionally biased region" description="Acidic residues" evidence="1">
    <location>
        <begin position="115"/>
        <end position="130"/>
    </location>
</feature>
<feature type="compositionally biased region" description="Low complexity" evidence="1">
    <location>
        <begin position="96"/>
        <end position="111"/>
    </location>
</feature>
<evidence type="ECO:0000256" key="1">
    <source>
        <dbReference type="SAM" id="MobiDB-lite"/>
    </source>
</evidence>
<feature type="signal peptide" evidence="2">
    <location>
        <begin position="1"/>
        <end position="20"/>
    </location>
</feature>
<dbReference type="eggNOG" id="ENOG502R5WW">
    <property type="taxonomic scope" value="Eukaryota"/>
</dbReference>
<protein>
    <submittedName>
        <fullName evidence="3">Uncharacterized protein</fullName>
    </submittedName>
</protein>
<reference evidence="3" key="1">
    <citation type="submission" date="2015-04" db="UniProtKB">
        <authorList>
            <consortium name="EnsemblPlants"/>
        </authorList>
    </citation>
    <scope>IDENTIFICATION</scope>
    <source>
        <strain evidence="3">SL10</strain>
    </source>
</reference>
<organism evidence="3">
    <name type="scientific">Oryza nivara</name>
    <name type="common">Indian wild rice</name>
    <name type="synonym">Oryza sativa f. spontanea</name>
    <dbReference type="NCBI Taxonomy" id="4536"/>
    <lineage>
        <taxon>Eukaryota</taxon>
        <taxon>Viridiplantae</taxon>
        <taxon>Streptophyta</taxon>
        <taxon>Embryophyta</taxon>
        <taxon>Tracheophyta</taxon>
        <taxon>Spermatophyta</taxon>
        <taxon>Magnoliopsida</taxon>
        <taxon>Liliopsida</taxon>
        <taxon>Poales</taxon>
        <taxon>Poaceae</taxon>
        <taxon>BOP clade</taxon>
        <taxon>Oryzoideae</taxon>
        <taxon>Oryzeae</taxon>
        <taxon>Oryzinae</taxon>
        <taxon>Oryza</taxon>
    </lineage>
</organism>
<keyword evidence="2" id="KW-0732">Signal</keyword>
<reference evidence="3" key="2">
    <citation type="submission" date="2018-04" db="EMBL/GenBank/DDBJ databases">
        <title>OnivRS2 (Oryza nivara Reference Sequence Version 2).</title>
        <authorList>
            <person name="Zhang J."/>
            <person name="Kudrna D."/>
            <person name="Lee S."/>
            <person name="Talag J."/>
            <person name="Rajasekar S."/>
            <person name="Welchert J."/>
            <person name="Hsing Y.-I."/>
            <person name="Wing R.A."/>
        </authorList>
    </citation>
    <scope>NUCLEOTIDE SEQUENCE [LARGE SCALE GENOMIC DNA]</scope>
    <source>
        <strain evidence="3">SL10</strain>
    </source>
</reference>
<proteinExistence type="predicted"/>
<feature type="chain" id="PRO_5002362435" evidence="2">
    <location>
        <begin position="21"/>
        <end position="144"/>
    </location>
</feature>
<dbReference type="OMA" id="RPCRYAV"/>
<keyword evidence="4" id="KW-1185">Reference proteome</keyword>
<accession>A0A0E0I7D0</accession>
<dbReference type="EnsemblPlants" id="ONIVA08G03280.1">
    <property type="protein sequence ID" value="ONIVA08G03280.1"/>
    <property type="gene ID" value="ONIVA08G03280"/>
</dbReference>
<evidence type="ECO:0000256" key="2">
    <source>
        <dbReference type="SAM" id="SignalP"/>
    </source>
</evidence>
<dbReference type="AlphaFoldDB" id="A0A0E0I7D0"/>
<dbReference type="HOGENOM" id="CLU_1672040_0_0_1"/>
<dbReference type="Proteomes" id="UP000006591">
    <property type="component" value="Chromosome 8"/>
</dbReference>
<name>A0A0E0I7D0_ORYNI</name>
<feature type="region of interest" description="Disordered" evidence="1">
    <location>
        <begin position="55"/>
        <end position="144"/>
    </location>
</feature>
<evidence type="ECO:0000313" key="3">
    <source>
        <dbReference type="EnsemblPlants" id="ONIVA08G03280.1"/>
    </source>
</evidence>
<dbReference type="Gramene" id="ONIVA08G03280.1">
    <property type="protein sequence ID" value="ONIVA08G03280.1"/>
    <property type="gene ID" value="ONIVA08G03280"/>
</dbReference>